<dbReference type="InterPro" id="IPR013083">
    <property type="entry name" value="Znf_RING/FYVE/PHD"/>
</dbReference>
<dbReference type="PROSITE" id="PS50089">
    <property type="entry name" value="ZF_RING_2"/>
    <property type="match status" value="1"/>
</dbReference>
<protein>
    <recommendedName>
        <fullName evidence="12">RING finger and CHY zinc finger domain-containing protein 1</fullName>
    </recommendedName>
</protein>
<keyword evidence="2 4" id="KW-0863">Zinc-finger</keyword>
<dbReference type="InterPro" id="IPR037275">
    <property type="entry name" value="Znf_CTCHY_sf"/>
</dbReference>
<name>A0AAU9VXF6_9CNID</name>
<evidence type="ECO:0000256" key="2">
    <source>
        <dbReference type="ARBA" id="ARBA00022771"/>
    </source>
</evidence>
<feature type="domain" description="CTCHY-type" evidence="9">
    <location>
        <begin position="363"/>
        <end position="425"/>
    </location>
</feature>
<dbReference type="SUPFAM" id="SSF161219">
    <property type="entry name" value="CHY zinc finger-like"/>
    <property type="match status" value="1"/>
</dbReference>
<sequence>MASNVEEEGKQYASAGREESSEEHGEPTALYNVSTAIQKDALEAMDMLQLEIQRVKEENEIFKEFFSKIMECGGDEYRQMIERGGLNELQHTIQETINRSSKAERGYGQSTTVNSNHTHELRDEVECHKDQCREQREERQVTGHMAYGVTNAFLERHSEDTNLSNCSYYTNAEMLTKNSSLQGASLVGRSTSGSCIGGNNGSSTGLNLFRERQSGETEDSVTNRNYGTESEEACAMVERVPREREEREEFGREIERKEREIRAERARKKREREARELRGPPQQQEPVTGQSLWLCEHFQRHCRVRFPCCNNFYSCHRCHNNSKECENEEAKGSHATHLKCSYCHHEQEIGEDSGRCRSCGAKMSSYFCAICKHFSSIDKNPYHCEKCGICRVHKDKSFHCDVCNFCLYKPLQGKHKCRPNAGHDDCCICFENTFEGCQILPCFHLIHDNCLEALMQNGSDTCPLCRHPLHSPAPD</sequence>
<keyword evidence="3" id="KW-0862">Zinc</keyword>
<dbReference type="InterPro" id="IPR037274">
    <property type="entry name" value="Znf_CHY_sf"/>
</dbReference>
<dbReference type="PROSITE" id="PS51270">
    <property type="entry name" value="ZF_CTCHY"/>
    <property type="match status" value="1"/>
</dbReference>
<dbReference type="Proteomes" id="UP001159428">
    <property type="component" value="Unassembled WGS sequence"/>
</dbReference>
<feature type="domain" description="RING-type" evidence="7">
    <location>
        <begin position="426"/>
        <end position="466"/>
    </location>
</feature>
<evidence type="ECO:0008006" key="12">
    <source>
        <dbReference type="Google" id="ProtNLM"/>
    </source>
</evidence>
<dbReference type="PROSITE" id="PS51266">
    <property type="entry name" value="ZF_CHY"/>
    <property type="match status" value="1"/>
</dbReference>
<evidence type="ECO:0000313" key="11">
    <source>
        <dbReference type="Proteomes" id="UP001159428"/>
    </source>
</evidence>
<comment type="caution">
    <text evidence="10">The sequence shown here is derived from an EMBL/GenBank/DDBJ whole genome shotgun (WGS) entry which is preliminary data.</text>
</comment>
<dbReference type="PANTHER" id="PTHR21319:SF53">
    <property type="entry name" value="RING FINGER AND CHY ZINC FINGER DOMAIN-CONTAINING PROTEIN 1"/>
    <property type="match status" value="1"/>
</dbReference>
<keyword evidence="1" id="KW-0479">Metal-binding</keyword>
<dbReference type="PANTHER" id="PTHR21319">
    <property type="entry name" value="RING FINGER AND CHY ZINC FINGER DOMAIN-CONTAINING PROTEIN 1"/>
    <property type="match status" value="1"/>
</dbReference>
<feature type="region of interest" description="Disordered" evidence="6">
    <location>
        <begin position="1"/>
        <end position="29"/>
    </location>
</feature>
<dbReference type="Pfam" id="PF13639">
    <property type="entry name" value="zf-RING_2"/>
    <property type="match status" value="1"/>
</dbReference>
<reference evidence="10 11" key="1">
    <citation type="submission" date="2022-05" db="EMBL/GenBank/DDBJ databases">
        <authorList>
            <consortium name="Genoscope - CEA"/>
            <person name="William W."/>
        </authorList>
    </citation>
    <scope>NUCLEOTIDE SEQUENCE [LARGE SCALE GENOMIC DNA]</scope>
</reference>
<dbReference type="SMART" id="SM00184">
    <property type="entry name" value="RING"/>
    <property type="match status" value="1"/>
</dbReference>
<organism evidence="10 11">
    <name type="scientific">Pocillopora meandrina</name>
    <dbReference type="NCBI Taxonomy" id="46732"/>
    <lineage>
        <taxon>Eukaryota</taxon>
        <taxon>Metazoa</taxon>
        <taxon>Cnidaria</taxon>
        <taxon>Anthozoa</taxon>
        <taxon>Hexacorallia</taxon>
        <taxon>Scleractinia</taxon>
        <taxon>Astrocoeniina</taxon>
        <taxon>Pocilloporidae</taxon>
        <taxon>Pocillopora</taxon>
    </lineage>
</organism>
<keyword evidence="11" id="KW-1185">Reference proteome</keyword>
<feature type="region of interest" description="Disordered" evidence="6">
    <location>
        <begin position="212"/>
        <end position="231"/>
    </location>
</feature>
<dbReference type="GO" id="GO:0008270">
    <property type="term" value="F:zinc ion binding"/>
    <property type="evidence" value="ECO:0007669"/>
    <property type="project" value="UniProtKB-KW"/>
</dbReference>
<dbReference type="SUPFAM" id="SSF57850">
    <property type="entry name" value="RING/U-box"/>
    <property type="match status" value="1"/>
</dbReference>
<dbReference type="GO" id="GO:0016567">
    <property type="term" value="P:protein ubiquitination"/>
    <property type="evidence" value="ECO:0007669"/>
    <property type="project" value="TreeGrafter"/>
</dbReference>
<evidence type="ECO:0000256" key="1">
    <source>
        <dbReference type="ARBA" id="ARBA00022723"/>
    </source>
</evidence>
<feature type="coiled-coil region" evidence="5">
    <location>
        <begin position="240"/>
        <end position="276"/>
    </location>
</feature>
<feature type="region of interest" description="Disordered" evidence="6">
    <location>
        <begin position="99"/>
        <end position="122"/>
    </location>
</feature>
<feature type="domain" description="CHY-type" evidence="8">
    <location>
        <begin position="288"/>
        <end position="361"/>
    </location>
</feature>
<evidence type="ECO:0000259" key="9">
    <source>
        <dbReference type="PROSITE" id="PS51270"/>
    </source>
</evidence>
<dbReference type="GO" id="GO:0006511">
    <property type="term" value="P:ubiquitin-dependent protein catabolic process"/>
    <property type="evidence" value="ECO:0007669"/>
    <property type="project" value="TreeGrafter"/>
</dbReference>
<dbReference type="GO" id="GO:0005634">
    <property type="term" value="C:nucleus"/>
    <property type="evidence" value="ECO:0007669"/>
    <property type="project" value="TreeGrafter"/>
</dbReference>
<dbReference type="InterPro" id="IPR001841">
    <property type="entry name" value="Znf_RING"/>
</dbReference>
<dbReference type="SUPFAM" id="SSF161245">
    <property type="entry name" value="Zinc hairpin stack"/>
    <property type="match status" value="1"/>
</dbReference>
<evidence type="ECO:0000256" key="3">
    <source>
        <dbReference type="ARBA" id="ARBA00022833"/>
    </source>
</evidence>
<evidence type="ECO:0000256" key="4">
    <source>
        <dbReference type="PROSITE-ProRule" id="PRU00601"/>
    </source>
</evidence>
<dbReference type="Gene3D" id="3.30.40.10">
    <property type="entry name" value="Zinc/RING finger domain, C3HC4 (zinc finger)"/>
    <property type="match status" value="1"/>
</dbReference>
<keyword evidence="5" id="KW-0175">Coiled coil</keyword>
<evidence type="ECO:0000259" key="7">
    <source>
        <dbReference type="PROSITE" id="PS50089"/>
    </source>
</evidence>
<dbReference type="EMBL" id="CALNXJ010000003">
    <property type="protein sequence ID" value="CAH3036793.1"/>
    <property type="molecule type" value="Genomic_DNA"/>
</dbReference>
<feature type="compositionally biased region" description="Basic and acidic residues" evidence="6">
    <location>
        <begin position="16"/>
        <end position="26"/>
    </location>
</feature>
<dbReference type="InterPro" id="IPR008913">
    <property type="entry name" value="Znf_CHY"/>
</dbReference>
<proteinExistence type="predicted"/>
<evidence type="ECO:0000256" key="5">
    <source>
        <dbReference type="SAM" id="Coils"/>
    </source>
</evidence>
<accession>A0AAU9VXF6</accession>
<gene>
    <name evidence="10" type="ORF">PMEA_00017182</name>
</gene>
<dbReference type="GO" id="GO:0061630">
    <property type="term" value="F:ubiquitin protein ligase activity"/>
    <property type="evidence" value="ECO:0007669"/>
    <property type="project" value="TreeGrafter"/>
</dbReference>
<evidence type="ECO:0000313" key="10">
    <source>
        <dbReference type="EMBL" id="CAH3036793.1"/>
    </source>
</evidence>
<evidence type="ECO:0000259" key="8">
    <source>
        <dbReference type="PROSITE" id="PS51266"/>
    </source>
</evidence>
<dbReference type="InterPro" id="IPR017921">
    <property type="entry name" value="Znf_CTCHY"/>
</dbReference>
<dbReference type="Pfam" id="PF05495">
    <property type="entry name" value="zf-CHY"/>
    <property type="match status" value="1"/>
</dbReference>
<evidence type="ECO:0000256" key="6">
    <source>
        <dbReference type="SAM" id="MobiDB-lite"/>
    </source>
</evidence>
<dbReference type="AlphaFoldDB" id="A0AAU9VXF6"/>